<evidence type="ECO:0008006" key="5">
    <source>
        <dbReference type="Google" id="ProtNLM"/>
    </source>
</evidence>
<proteinExistence type="predicted"/>
<sequence length="88" mass="9048">MPAIVSSGRLRLCSGLSVTVATVAAAAATTAEPCPGNRLLGKSKMWRLFTGHLPFRTASQMCWESPSVRGPAAPPVTAPTPGNGEQGD</sequence>
<organism evidence="3 4">
    <name type="scientific">Liparis tanakae</name>
    <name type="common">Tanaka's snailfish</name>
    <dbReference type="NCBI Taxonomy" id="230148"/>
    <lineage>
        <taxon>Eukaryota</taxon>
        <taxon>Metazoa</taxon>
        <taxon>Chordata</taxon>
        <taxon>Craniata</taxon>
        <taxon>Vertebrata</taxon>
        <taxon>Euteleostomi</taxon>
        <taxon>Actinopterygii</taxon>
        <taxon>Neopterygii</taxon>
        <taxon>Teleostei</taxon>
        <taxon>Neoteleostei</taxon>
        <taxon>Acanthomorphata</taxon>
        <taxon>Eupercaria</taxon>
        <taxon>Perciformes</taxon>
        <taxon>Cottioidei</taxon>
        <taxon>Cottales</taxon>
        <taxon>Liparidae</taxon>
        <taxon>Liparis</taxon>
    </lineage>
</organism>
<evidence type="ECO:0000313" key="3">
    <source>
        <dbReference type="EMBL" id="TNN60406.1"/>
    </source>
</evidence>
<name>A0A4Z2H3L6_9TELE</name>
<dbReference type="EMBL" id="SRLO01000334">
    <property type="protein sequence ID" value="TNN60406.1"/>
    <property type="molecule type" value="Genomic_DNA"/>
</dbReference>
<dbReference type="Proteomes" id="UP000314294">
    <property type="component" value="Unassembled WGS sequence"/>
</dbReference>
<keyword evidence="4" id="KW-1185">Reference proteome</keyword>
<comment type="caution">
    <text evidence="3">The sequence shown here is derived from an EMBL/GenBank/DDBJ whole genome shotgun (WGS) entry which is preliminary data.</text>
</comment>
<evidence type="ECO:0000313" key="4">
    <source>
        <dbReference type="Proteomes" id="UP000314294"/>
    </source>
</evidence>
<protein>
    <recommendedName>
        <fullName evidence="5">Secreted protein</fullName>
    </recommendedName>
</protein>
<dbReference type="AlphaFoldDB" id="A0A4Z2H3L6"/>
<evidence type="ECO:0000256" key="1">
    <source>
        <dbReference type="SAM" id="MobiDB-lite"/>
    </source>
</evidence>
<accession>A0A4Z2H3L6</accession>
<reference evidence="3 4" key="1">
    <citation type="submission" date="2019-03" db="EMBL/GenBank/DDBJ databases">
        <title>First draft genome of Liparis tanakae, snailfish: a comprehensive survey of snailfish specific genes.</title>
        <authorList>
            <person name="Kim W."/>
            <person name="Song I."/>
            <person name="Jeong J.-H."/>
            <person name="Kim D."/>
            <person name="Kim S."/>
            <person name="Ryu S."/>
            <person name="Song J.Y."/>
            <person name="Lee S.K."/>
        </authorList>
    </citation>
    <scope>NUCLEOTIDE SEQUENCE [LARGE SCALE GENOMIC DNA]</scope>
    <source>
        <tissue evidence="3">Muscle</tissue>
    </source>
</reference>
<feature type="signal peptide" evidence="2">
    <location>
        <begin position="1"/>
        <end position="28"/>
    </location>
</feature>
<gene>
    <name evidence="3" type="ORF">EYF80_029395</name>
</gene>
<keyword evidence="2" id="KW-0732">Signal</keyword>
<feature type="region of interest" description="Disordered" evidence="1">
    <location>
        <begin position="64"/>
        <end position="88"/>
    </location>
</feature>
<feature type="chain" id="PRO_5021383618" description="Secreted protein" evidence="2">
    <location>
        <begin position="29"/>
        <end position="88"/>
    </location>
</feature>
<evidence type="ECO:0000256" key="2">
    <source>
        <dbReference type="SAM" id="SignalP"/>
    </source>
</evidence>